<gene>
    <name evidence="1" type="ORF">CLV80_104141</name>
</gene>
<accession>A0A2T0W093</accession>
<dbReference type="Proteomes" id="UP000238007">
    <property type="component" value="Unassembled WGS sequence"/>
</dbReference>
<dbReference type="SUPFAM" id="SSF53756">
    <property type="entry name" value="UDP-Glycosyltransferase/glycogen phosphorylase"/>
    <property type="match status" value="1"/>
</dbReference>
<dbReference type="RefSeq" id="WP_106356448.1">
    <property type="nucleotide sequence ID" value="NZ_PVTP01000004.1"/>
</dbReference>
<dbReference type="OrthoDB" id="9790710at2"/>
<comment type="caution">
    <text evidence="1">The sequence shown here is derived from an EMBL/GenBank/DDBJ whole genome shotgun (WGS) entry which is preliminary data.</text>
</comment>
<organism evidence="1 2">
    <name type="scientific">Yoonia maritima</name>
    <dbReference type="NCBI Taxonomy" id="1435347"/>
    <lineage>
        <taxon>Bacteria</taxon>
        <taxon>Pseudomonadati</taxon>
        <taxon>Pseudomonadota</taxon>
        <taxon>Alphaproteobacteria</taxon>
        <taxon>Rhodobacterales</taxon>
        <taxon>Paracoccaceae</taxon>
        <taxon>Yoonia</taxon>
    </lineage>
</organism>
<reference evidence="1 2" key="1">
    <citation type="submission" date="2018-03" db="EMBL/GenBank/DDBJ databases">
        <title>Genomic Encyclopedia of Archaeal and Bacterial Type Strains, Phase II (KMG-II): from individual species to whole genera.</title>
        <authorList>
            <person name="Goeker M."/>
        </authorList>
    </citation>
    <scope>NUCLEOTIDE SEQUENCE [LARGE SCALE GENOMIC DNA]</scope>
    <source>
        <strain evidence="1 2">DSM 101533</strain>
    </source>
</reference>
<dbReference type="PANTHER" id="PTHR12526:SF637">
    <property type="entry name" value="GLYCOSYLTRANSFERASE EPSF-RELATED"/>
    <property type="match status" value="1"/>
</dbReference>
<keyword evidence="2" id="KW-1185">Reference proteome</keyword>
<keyword evidence="1" id="KW-0808">Transferase</keyword>
<proteinExistence type="predicted"/>
<dbReference type="Gene3D" id="3.40.50.2000">
    <property type="entry name" value="Glycogen Phosphorylase B"/>
    <property type="match status" value="2"/>
</dbReference>
<sequence length="371" mass="40168">MNILHVTPSFFPATYWGGPIWSTKAICDGINALPQMSVRVLTTDAASPKRGDLVALAALPYPVHYARRIAGHSISPGLLAQLPKAIDWADVVHLTGTYSFPTLPTMALARLKRKPVVWSPRGALQATAEWGDAPRRGTKGQFERAAQLLRSDRVVLHVTSQAEADLSVTRLKGIETALIPNSVEIPPLLPKVPSDNIRLIYLGRIHPKKGIEQLLDAMAQLPDHVTLDIFGTGAPEDVAQVKSRCTPRIQMHGHADTAAKAKAFANADLFVLPSHSENFGISVAEALAHGVPVLTTTGTPWQALDAKGCGRCIDLHRADLADEIQALMKCDLPAMGAKGRKWMARDFSSEVMTQRFAQLYASLAVKHEASS</sequence>
<name>A0A2T0W093_9RHOB</name>
<evidence type="ECO:0000313" key="1">
    <source>
        <dbReference type="EMBL" id="PRY78177.1"/>
    </source>
</evidence>
<protein>
    <submittedName>
        <fullName evidence="1">Glycosyltransferase involved in cell wall biosynthesis</fullName>
    </submittedName>
</protein>
<dbReference type="EMBL" id="PVTP01000004">
    <property type="protein sequence ID" value="PRY78177.1"/>
    <property type="molecule type" value="Genomic_DNA"/>
</dbReference>
<dbReference type="GO" id="GO:0016740">
    <property type="term" value="F:transferase activity"/>
    <property type="evidence" value="ECO:0007669"/>
    <property type="project" value="UniProtKB-KW"/>
</dbReference>
<dbReference type="PANTHER" id="PTHR12526">
    <property type="entry name" value="GLYCOSYLTRANSFERASE"/>
    <property type="match status" value="1"/>
</dbReference>
<dbReference type="AlphaFoldDB" id="A0A2T0W093"/>
<dbReference type="Pfam" id="PF13692">
    <property type="entry name" value="Glyco_trans_1_4"/>
    <property type="match status" value="1"/>
</dbReference>
<evidence type="ECO:0000313" key="2">
    <source>
        <dbReference type="Proteomes" id="UP000238007"/>
    </source>
</evidence>